<dbReference type="Pfam" id="PF11163">
    <property type="entry name" value="DUF2947"/>
    <property type="match status" value="1"/>
</dbReference>
<comment type="caution">
    <text evidence="1">The sequence shown here is derived from an EMBL/GenBank/DDBJ whole genome shotgun (WGS) entry which is preliminary data.</text>
</comment>
<dbReference type="Proteomes" id="UP000254326">
    <property type="component" value="Unassembled WGS sequence"/>
</dbReference>
<sequence>MSQYRALSACGKEWVFLREEPFVSESDRAAIQLMSEQAGANIWRDYISGEHLYPELFASDMWVNTQVQTEVPWEARWESDNESLPEEVLEYCSQWGQDTRIYFCCHSDLVFETTWGVFERTWKAFLFLGADLILVGRKKKQALQFKETGFVSLLTR</sequence>
<evidence type="ECO:0000313" key="2">
    <source>
        <dbReference type="Proteomes" id="UP000254326"/>
    </source>
</evidence>
<name>A0A370UD38_9GAMM</name>
<gene>
    <name evidence="1" type="ORF">DN730_01235</name>
</gene>
<organism evidence="1 2">
    <name type="scientific">Marinomonas piezotolerans</name>
    <dbReference type="NCBI Taxonomy" id="2213058"/>
    <lineage>
        <taxon>Bacteria</taxon>
        <taxon>Pseudomonadati</taxon>
        <taxon>Pseudomonadota</taxon>
        <taxon>Gammaproteobacteria</taxon>
        <taxon>Oceanospirillales</taxon>
        <taxon>Oceanospirillaceae</taxon>
        <taxon>Marinomonas</taxon>
    </lineage>
</organism>
<evidence type="ECO:0000313" key="1">
    <source>
        <dbReference type="EMBL" id="RDL45702.1"/>
    </source>
</evidence>
<proteinExistence type="predicted"/>
<keyword evidence="2" id="KW-1185">Reference proteome</keyword>
<accession>A0A370UD38</accession>
<dbReference type="EMBL" id="QKRA01000001">
    <property type="protein sequence ID" value="RDL45702.1"/>
    <property type="molecule type" value="Genomic_DNA"/>
</dbReference>
<dbReference type="RefSeq" id="WP_115466291.1">
    <property type="nucleotide sequence ID" value="NZ_QKRA01000001.1"/>
</dbReference>
<reference evidence="1 2" key="1">
    <citation type="submission" date="2018-06" db="EMBL/GenBank/DDBJ databases">
        <title>Marinomonas sp. YLB-05 draft genome sequence.</title>
        <authorList>
            <person name="Yu L."/>
            <person name="Tang X."/>
        </authorList>
    </citation>
    <scope>NUCLEOTIDE SEQUENCE [LARGE SCALE GENOMIC DNA]</scope>
    <source>
        <strain evidence="1 2">YLB-05</strain>
    </source>
</reference>
<protein>
    <submittedName>
        <fullName evidence="1">DUF2947 domain-containing protein</fullName>
    </submittedName>
</protein>
<dbReference type="InterPro" id="IPR021334">
    <property type="entry name" value="DUF2947"/>
</dbReference>
<dbReference type="AlphaFoldDB" id="A0A370UD38"/>
<dbReference type="OrthoDB" id="6687905at2"/>